<reference evidence="4" key="1">
    <citation type="journal article" date="2019" name="Int. J. Syst. Evol. Microbiol.">
        <title>The Global Catalogue of Microorganisms (GCM) 10K type strain sequencing project: providing services to taxonomists for standard genome sequencing and annotation.</title>
        <authorList>
            <consortium name="The Broad Institute Genomics Platform"/>
            <consortium name="The Broad Institute Genome Sequencing Center for Infectious Disease"/>
            <person name="Wu L."/>
            <person name="Ma J."/>
        </authorList>
    </citation>
    <scope>NUCLEOTIDE SEQUENCE [LARGE SCALE GENOMIC DNA]</scope>
    <source>
        <strain evidence="4">CGMCC 1.13574</strain>
    </source>
</reference>
<accession>A0ABW5A1S7</accession>
<dbReference type="Pfam" id="PF00589">
    <property type="entry name" value="Phage_integrase"/>
    <property type="match status" value="1"/>
</dbReference>
<dbReference type="PROSITE" id="PS00221">
    <property type="entry name" value="MIP"/>
    <property type="match status" value="1"/>
</dbReference>
<gene>
    <name evidence="3" type="ORF">ACFSOY_15870</name>
</gene>
<dbReference type="PROSITE" id="PS51898">
    <property type="entry name" value="TYR_RECOMBINASE"/>
    <property type="match status" value="1"/>
</dbReference>
<name>A0ABW5A1S7_9BACL</name>
<protein>
    <submittedName>
        <fullName evidence="3">Tyrosine-type recombinase/integrase</fullName>
    </submittedName>
</protein>
<evidence type="ECO:0000313" key="4">
    <source>
        <dbReference type="Proteomes" id="UP001597343"/>
    </source>
</evidence>
<organism evidence="3 4">
    <name type="scientific">Tumebacillus lipolyticus</name>
    <dbReference type="NCBI Taxonomy" id="1280370"/>
    <lineage>
        <taxon>Bacteria</taxon>
        <taxon>Bacillati</taxon>
        <taxon>Bacillota</taxon>
        <taxon>Bacilli</taxon>
        <taxon>Bacillales</taxon>
        <taxon>Alicyclobacillaceae</taxon>
        <taxon>Tumebacillus</taxon>
    </lineage>
</organism>
<feature type="domain" description="Tyr recombinase" evidence="2">
    <location>
        <begin position="1"/>
        <end position="51"/>
    </location>
</feature>
<dbReference type="Gene3D" id="1.10.443.10">
    <property type="entry name" value="Intergrase catalytic core"/>
    <property type="match status" value="1"/>
</dbReference>
<evidence type="ECO:0000259" key="2">
    <source>
        <dbReference type="PROSITE" id="PS51898"/>
    </source>
</evidence>
<dbReference type="Proteomes" id="UP001597343">
    <property type="component" value="Unassembled WGS sequence"/>
</dbReference>
<dbReference type="InterPro" id="IPR013762">
    <property type="entry name" value="Integrase-like_cat_sf"/>
</dbReference>
<evidence type="ECO:0000256" key="1">
    <source>
        <dbReference type="ARBA" id="ARBA00023172"/>
    </source>
</evidence>
<dbReference type="SUPFAM" id="SSF56349">
    <property type="entry name" value="DNA breaking-rejoining enzymes"/>
    <property type="match status" value="1"/>
</dbReference>
<dbReference type="EMBL" id="JBHUIO010000009">
    <property type="protein sequence ID" value="MFD2171440.1"/>
    <property type="molecule type" value="Genomic_DNA"/>
</dbReference>
<keyword evidence="1" id="KW-0233">DNA recombination</keyword>
<dbReference type="InterPro" id="IPR002104">
    <property type="entry name" value="Integrase_catalytic"/>
</dbReference>
<dbReference type="InterPro" id="IPR011010">
    <property type="entry name" value="DNA_brk_join_enz"/>
</dbReference>
<dbReference type="InterPro" id="IPR022357">
    <property type="entry name" value="MIP_CS"/>
</dbReference>
<evidence type="ECO:0000313" key="3">
    <source>
        <dbReference type="EMBL" id="MFD2171440.1"/>
    </source>
</evidence>
<keyword evidence="4" id="KW-1185">Reference proteome</keyword>
<sequence>MHDTRHTHASLLIKAGVPITRVATRLGHANPSITLSTYTHFLQDRKKVASDKWGEILQNASI</sequence>
<dbReference type="RefSeq" id="WP_386048371.1">
    <property type="nucleotide sequence ID" value="NZ_JBHUIO010000009.1"/>
</dbReference>
<comment type="caution">
    <text evidence="3">The sequence shown here is derived from an EMBL/GenBank/DDBJ whole genome shotgun (WGS) entry which is preliminary data.</text>
</comment>
<proteinExistence type="predicted"/>